<evidence type="ECO:0000259" key="2">
    <source>
        <dbReference type="Pfam" id="PF13579"/>
    </source>
</evidence>
<dbReference type="NCBIfam" id="NF007640">
    <property type="entry name" value="PRK10307.1"/>
    <property type="match status" value="1"/>
</dbReference>
<accession>A0ABS0PRT5</accession>
<dbReference type="Proteomes" id="UP000807370">
    <property type="component" value="Unassembled WGS sequence"/>
</dbReference>
<name>A0ABS0PRT5_9BRAD</name>
<evidence type="ECO:0000313" key="3">
    <source>
        <dbReference type="EMBL" id="MBH5399913.1"/>
    </source>
</evidence>
<dbReference type="Gene3D" id="3.40.50.2000">
    <property type="entry name" value="Glycogen Phosphorylase B"/>
    <property type="match status" value="2"/>
</dbReference>
<sequence>MKILAYGLNYAPELTGIGKYSSELCEWLAARGHTVEVVTAHPYYPNWVLAEGYDNRSYQHEIRNLVKVRRCPLYLPRVVPSGKRGRIMSHASFAISSVPKLLASVRQLQPDVLLAVTPSFLIAPMALAVSRMFGTPSWLHIQDFELDAAFELGMLAGNNLRRAATSLEAVILRRFDRISTISPRMMDRLHSKGAPPGSTVKFRNWVDTDAISPANRMTGFRKQLGLSDRHIVALYAGSIAAKQGIESLAEAAAELQTKAPEVVFVFCGAGALLKHLVKIAAPLSNVKFLDLQPDERMRELLATADIHLIPQRAQVSDLMLPSKLAPILASGRPAVAMAYPGTQLAAEIEGAGIAVPPSDRQALSDAILKLARDPGLRMRMGEQARTLACARWHKEAILSEFEANLIEVASRRRKNG</sequence>
<feature type="domain" description="Glycosyl transferase family 1" evidence="1">
    <location>
        <begin position="220"/>
        <end position="385"/>
    </location>
</feature>
<dbReference type="SUPFAM" id="SSF53756">
    <property type="entry name" value="UDP-Glycosyltransferase/glycogen phosphorylase"/>
    <property type="match status" value="1"/>
</dbReference>
<dbReference type="CDD" id="cd03794">
    <property type="entry name" value="GT4_WbuB-like"/>
    <property type="match status" value="1"/>
</dbReference>
<keyword evidence="4" id="KW-1185">Reference proteome</keyword>
<organism evidence="3 4">
    <name type="scientific">Bradyrhizobium agreste</name>
    <dbReference type="NCBI Taxonomy" id="2751811"/>
    <lineage>
        <taxon>Bacteria</taxon>
        <taxon>Pseudomonadati</taxon>
        <taxon>Pseudomonadota</taxon>
        <taxon>Alphaproteobacteria</taxon>
        <taxon>Hyphomicrobiales</taxon>
        <taxon>Nitrobacteraceae</taxon>
        <taxon>Bradyrhizobium</taxon>
    </lineage>
</organism>
<evidence type="ECO:0000259" key="1">
    <source>
        <dbReference type="Pfam" id="PF00534"/>
    </source>
</evidence>
<dbReference type="EMBL" id="JACCHP010000012">
    <property type="protein sequence ID" value="MBH5399913.1"/>
    <property type="molecule type" value="Genomic_DNA"/>
</dbReference>
<dbReference type="InterPro" id="IPR050194">
    <property type="entry name" value="Glycosyltransferase_grp1"/>
</dbReference>
<gene>
    <name evidence="3" type="ORF">HZZ13_19280</name>
</gene>
<dbReference type="Pfam" id="PF13579">
    <property type="entry name" value="Glyco_trans_4_4"/>
    <property type="match status" value="1"/>
</dbReference>
<dbReference type="InterPro" id="IPR001296">
    <property type="entry name" value="Glyco_trans_1"/>
</dbReference>
<reference evidence="3 4" key="1">
    <citation type="submission" date="2020-07" db="EMBL/GenBank/DDBJ databases">
        <title>Bradyrhizobium diversity isolated from nodules of indigenous legumes of Western Australia.</title>
        <authorList>
            <person name="Klepa M.S."/>
        </authorList>
    </citation>
    <scope>NUCLEOTIDE SEQUENCE [LARGE SCALE GENOMIC DNA]</scope>
    <source>
        <strain evidence="3 4">CNPSo 4010</strain>
    </source>
</reference>
<dbReference type="PANTHER" id="PTHR45947">
    <property type="entry name" value="SULFOQUINOVOSYL TRANSFERASE SQD2"/>
    <property type="match status" value="1"/>
</dbReference>
<feature type="domain" description="Glycosyltransferase subfamily 4-like N-terminal" evidence="2">
    <location>
        <begin position="15"/>
        <end position="204"/>
    </location>
</feature>
<dbReference type="InterPro" id="IPR028098">
    <property type="entry name" value="Glyco_trans_4-like_N"/>
</dbReference>
<dbReference type="PANTHER" id="PTHR45947:SF3">
    <property type="entry name" value="SULFOQUINOVOSYL TRANSFERASE SQD2"/>
    <property type="match status" value="1"/>
</dbReference>
<dbReference type="Pfam" id="PF00534">
    <property type="entry name" value="Glycos_transf_1"/>
    <property type="match status" value="1"/>
</dbReference>
<comment type="caution">
    <text evidence="3">The sequence shown here is derived from an EMBL/GenBank/DDBJ whole genome shotgun (WGS) entry which is preliminary data.</text>
</comment>
<dbReference type="RefSeq" id="WP_197961125.1">
    <property type="nucleotide sequence ID" value="NZ_JACCHP010000012.1"/>
</dbReference>
<proteinExistence type="predicted"/>
<evidence type="ECO:0000313" key="4">
    <source>
        <dbReference type="Proteomes" id="UP000807370"/>
    </source>
</evidence>
<protein>
    <submittedName>
        <fullName evidence="3">WcaI family glycosyltransferase</fullName>
    </submittedName>
</protein>